<sequence length="686" mass="71930">MQKVSRFAVPVGVVGIIIMMVVPLPTFLLDLFIAVNITCALLVLLISMFVQKPLDFAIFPALLLVMTLFRLALNISATRLVLRDGDAGKVIHAFGSFVVGGNLVIGLVIFSILVIVQMIVVTKGAERVAEVGARFTLDAMPGKQMAIDADLNAGLIDDAEAKKRRAEVASEADFYGAMDGGSKFVKGDAIAAIIITVINLVGGFAVGILQADMAPVDAMNHYSMLSIGDGLVSQIPALLLSVATGLIVTRSATSGDMGTTVTTQLSQNKLALRIGGGAALALCIIPGLPKLPFLLVGGAVLAIAQRVKDPEEAPADAAAGPGGKPPADAPDMPAPDSPEQLLGEMRIDPLELALAPDLVDLVDPGSGDLLDRVRALRRKMAMELGVIMPPVRTRDDLDLPLSSYAIRISGVDAGTGQAPPGTVLAIGEGLNALPGRAGVEPVFGLAGKWVPAELHYQAEISGATVVDRASVIITHLAEIVRTNASRLLGREDVRALTEMVKRTHPVVVEELTPAQLSLGQVQKVLQALLDEGVPIRDLVRIFESLSLRSKVSLDHDGLVEAARGALGPAIAAQYTTAGRLTVITLDPMLEQSLLESLRPSETGAFMAIDGMRAEAIVSESSRLSEAAEQQGLNPILACSPQLRLPLMRLLRAGSRRIQVLSYSEISGSTAQIETIGVVNGAYAGAA</sequence>
<dbReference type="InterPro" id="IPR025505">
    <property type="entry name" value="FHIPEP_CS"/>
</dbReference>
<keyword evidence="10" id="KW-1185">Reference proteome</keyword>
<dbReference type="PANTHER" id="PTHR30161:SF1">
    <property type="entry name" value="FLAGELLAR BIOSYNTHESIS PROTEIN FLHA-RELATED"/>
    <property type="match status" value="1"/>
</dbReference>
<keyword evidence="9" id="KW-0966">Cell projection</keyword>
<dbReference type="InterPro" id="IPR042196">
    <property type="entry name" value="FHIPEP_4"/>
</dbReference>
<protein>
    <submittedName>
        <fullName evidence="9">Flagellar biosynthesis protein FlhA</fullName>
    </submittedName>
</protein>
<comment type="subcellular location">
    <subcellularLocation>
        <location evidence="1">Cell membrane</location>
        <topology evidence="1">Multi-pass membrane protein</topology>
    </subcellularLocation>
</comment>
<dbReference type="InterPro" id="IPR042193">
    <property type="entry name" value="FHIPEP_3"/>
</dbReference>
<feature type="transmembrane region" description="Helical" evidence="8">
    <location>
        <begin position="231"/>
        <end position="249"/>
    </location>
</feature>
<dbReference type="EMBL" id="BOMG01000049">
    <property type="protein sequence ID" value="GID55418.1"/>
    <property type="molecule type" value="Genomic_DNA"/>
</dbReference>
<evidence type="ECO:0000256" key="1">
    <source>
        <dbReference type="ARBA" id="ARBA00004651"/>
    </source>
</evidence>
<evidence type="ECO:0000256" key="8">
    <source>
        <dbReference type="SAM" id="Phobius"/>
    </source>
</evidence>
<dbReference type="Gene3D" id="1.10.8.540">
    <property type="entry name" value="FHIPEP family, domain 3"/>
    <property type="match status" value="1"/>
</dbReference>
<feature type="transmembrane region" description="Helical" evidence="8">
    <location>
        <begin position="7"/>
        <end position="25"/>
    </location>
</feature>
<organism evidence="9 10">
    <name type="scientific">Actinoplanes couchii</name>
    <dbReference type="NCBI Taxonomy" id="403638"/>
    <lineage>
        <taxon>Bacteria</taxon>
        <taxon>Bacillati</taxon>
        <taxon>Actinomycetota</taxon>
        <taxon>Actinomycetes</taxon>
        <taxon>Micromonosporales</taxon>
        <taxon>Micromonosporaceae</taxon>
        <taxon>Actinoplanes</taxon>
    </lineage>
</organism>
<name>A0ABQ3XA86_9ACTN</name>
<dbReference type="Pfam" id="PF00771">
    <property type="entry name" value="FHIPEP"/>
    <property type="match status" value="1"/>
</dbReference>
<evidence type="ECO:0000256" key="3">
    <source>
        <dbReference type="ARBA" id="ARBA00022475"/>
    </source>
</evidence>
<gene>
    <name evidence="9" type="primary">flhA</name>
    <name evidence="9" type="ORF">Aco03nite_038220</name>
</gene>
<keyword evidence="6 8" id="KW-0472">Membrane</keyword>
<evidence type="ECO:0000256" key="4">
    <source>
        <dbReference type="ARBA" id="ARBA00022692"/>
    </source>
</evidence>
<keyword evidence="5 8" id="KW-1133">Transmembrane helix</keyword>
<dbReference type="InterPro" id="IPR001712">
    <property type="entry name" value="T3SS_FHIPEP"/>
</dbReference>
<dbReference type="Proteomes" id="UP000612282">
    <property type="component" value="Unassembled WGS sequence"/>
</dbReference>
<feature type="transmembrane region" description="Helical" evidence="8">
    <location>
        <begin position="97"/>
        <end position="120"/>
    </location>
</feature>
<dbReference type="PIRSF" id="PIRSF005419">
    <property type="entry name" value="FlhA"/>
    <property type="match status" value="1"/>
</dbReference>
<dbReference type="Gene3D" id="3.40.50.12790">
    <property type="entry name" value="FHIPEP family, domain 4"/>
    <property type="match status" value="1"/>
</dbReference>
<evidence type="ECO:0000313" key="10">
    <source>
        <dbReference type="Proteomes" id="UP000612282"/>
    </source>
</evidence>
<keyword evidence="3" id="KW-1003">Cell membrane</keyword>
<dbReference type="PRINTS" id="PR00949">
    <property type="entry name" value="TYPE3IMAPROT"/>
</dbReference>
<dbReference type="RefSeq" id="WP_239145269.1">
    <property type="nucleotide sequence ID" value="NZ_BAAAQE010000026.1"/>
</dbReference>
<feature type="compositionally biased region" description="Pro residues" evidence="7">
    <location>
        <begin position="323"/>
        <end position="336"/>
    </location>
</feature>
<evidence type="ECO:0000256" key="5">
    <source>
        <dbReference type="ARBA" id="ARBA00022989"/>
    </source>
</evidence>
<keyword evidence="9" id="KW-0969">Cilium</keyword>
<feature type="transmembrane region" description="Helical" evidence="8">
    <location>
        <begin position="270"/>
        <end position="288"/>
    </location>
</feature>
<feature type="transmembrane region" description="Helical" evidence="8">
    <location>
        <begin position="31"/>
        <end position="50"/>
    </location>
</feature>
<evidence type="ECO:0000313" key="9">
    <source>
        <dbReference type="EMBL" id="GID55418.1"/>
    </source>
</evidence>
<feature type="transmembrane region" description="Helical" evidence="8">
    <location>
        <begin position="57"/>
        <end position="77"/>
    </location>
</feature>
<accession>A0ABQ3XA86</accession>
<keyword evidence="9" id="KW-0282">Flagellum</keyword>
<reference evidence="9 10" key="1">
    <citation type="submission" date="2021-01" db="EMBL/GenBank/DDBJ databases">
        <title>Whole genome shotgun sequence of Actinoplanes couchii NBRC 106145.</title>
        <authorList>
            <person name="Komaki H."/>
            <person name="Tamura T."/>
        </authorList>
    </citation>
    <scope>NUCLEOTIDE SEQUENCE [LARGE SCALE GENOMIC DNA]</scope>
    <source>
        <strain evidence="9 10">NBRC 106145</strain>
    </source>
</reference>
<evidence type="ECO:0000256" key="7">
    <source>
        <dbReference type="SAM" id="MobiDB-lite"/>
    </source>
</evidence>
<comment type="caution">
    <text evidence="9">The sequence shown here is derived from an EMBL/GenBank/DDBJ whole genome shotgun (WGS) entry which is preliminary data.</text>
</comment>
<evidence type="ECO:0000256" key="6">
    <source>
        <dbReference type="ARBA" id="ARBA00023136"/>
    </source>
</evidence>
<comment type="similarity">
    <text evidence="2">Belongs to the FHIPEP (flagella/HR/invasion proteins export pore) family.</text>
</comment>
<feature type="region of interest" description="Disordered" evidence="7">
    <location>
        <begin position="312"/>
        <end position="340"/>
    </location>
</feature>
<feature type="transmembrane region" description="Helical" evidence="8">
    <location>
        <begin position="189"/>
        <end position="211"/>
    </location>
</feature>
<proteinExistence type="inferred from homology"/>
<evidence type="ECO:0000256" key="2">
    <source>
        <dbReference type="ARBA" id="ARBA00008835"/>
    </source>
</evidence>
<dbReference type="InterPro" id="IPR042194">
    <property type="entry name" value="FHIPEP_1"/>
</dbReference>
<dbReference type="Gene3D" id="3.40.30.60">
    <property type="entry name" value="FHIPEP family, domain 1"/>
    <property type="match status" value="1"/>
</dbReference>
<dbReference type="PANTHER" id="PTHR30161">
    <property type="entry name" value="FLAGELLAR EXPORT PROTEIN, MEMBRANE FLHA SUBUNIT-RELATED"/>
    <property type="match status" value="1"/>
</dbReference>
<keyword evidence="4 8" id="KW-0812">Transmembrane</keyword>
<dbReference type="PROSITE" id="PS00994">
    <property type="entry name" value="FHIPEP"/>
    <property type="match status" value="1"/>
</dbReference>